<proteinExistence type="predicted"/>
<dbReference type="GeneID" id="61528536"/>
<keyword evidence="2" id="KW-1185">Reference proteome</keyword>
<sequence>MNTRLASQTLSRTRSKATKTMRLKTLDAAIAGILFVGYGMPASAQTLSADKQPAVIGQEAVATHFSIDLPNGGMVWATEDPAQTTPVLSVQAGSEAAVEGGRIVEPVKLQVYSNYAAFIKRMQISIYRAEDTDLVTPLATVDIAPGGVVQATWDGSLPDGTRVRPGDRLTYILRATAADGSVDETYPRSLLLVAPADRQRILDQMHQNASGPLRALSASELESRALLDSTFGNNALRQQNIIIRGSRVRVFGQNVPEGYGLTIDGQTVPVDQRGKFVAEYLLPTGMHRFAVDVKGPNGEGTSYPLNINVRENYLFVVAIADLTMSKSSISGDGASGLTVDDRYRNGFLDEGRLAFYTKGKVDGRYLFTAQADTTERNVGNLFDGLFKADPRDVFRRLDPNMYYPVYGDDSTTYRDIDTQGKLYLRVDWDKSQALWGNYQTGFTGTQYAQYVRSLYGAAIDWRSRSSTPLGDPSTQVKVFASQAQTVAGHSEFLGTGGSLYYLRHTDLLPGSDQLVLEVRDPSTGSVVNRISLVRGIDYDINEMQGRIMMTKPLAQIADQNTSTLFRDRPTGGYENHLLADYEYVPSGFDSNNVAGGVRAKHWFGEHVAVGGTYVNEGRSDQAYTMKGVDATLQAGRGTYLKMEHSQTQAAMAPIFYSDNGGLSFMQINPQTQTNRSGNATAIEGRANLRELGWTSRDWTVGAWWRDVSSGYSVARADLGYPVREYGFEYAGQVREDIRIAGRYSKSERGTDALEQAQAQIDWRLAEHSDLIAEIRRVTETYQGNSGTGTLAALGYTRRLIGTLDVYGTGQITLDDDGGAYPRNNAATVGAKYQFANQSSAGAEYTAGNRGNAAKLTGEYRMSPDHSLYGNYTRLIDSTGVYDQSPLLSQAPSSITLGQRWRISNTTNLYNETQSLKSGPSTGVGHTFGMDFYPARGWTTGFSLQQAELDAVSGAGKVHRQAASVNVGLTQPGTTWASKLEYRSDEGAEQRRQWVSANRVGYEINESLRLGGRFNWANTSDANQPVNDARYTEASLGFAWRPWNSARWTVIGKYTYLYNLASAGQVDGSTGAGLLPDQRSSIWSLEGIYRLDANWEFAAKLATRTGEARLDRGSGDWYSNRATLMAGQVRRYVYGGLSAMGEYRVLRATDGGTRQGWLASLDYDVAKHVRLGVGYNFTRFSDDMAKPGYRYRGWFVNAVMSI</sequence>
<reference evidence="2" key="1">
    <citation type="submission" date="2016-06" db="EMBL/GenBank/DDBJ databases">
        <authorList>
            <person name="Xu Y."/>
            <person name="Nagy A."/>
            <person name="Yan X."/>
            <person name="Kim S.W."/>
            <person name="Haley B."/>
            <person name="Liu N.T."/>
            <person name="Nou X."/>
        </authorList>
    </citation>
    <scope>NUCLEOTIDE SEQUENCE [LARGE SCALE GENOMIC DNA]</scope>
    <source>
        <strain evidence="2">ATCC 49129</strain>
    </source>
</reference>
<gene>
    <name evidence="1" type="ORF">A9Y76_21095</name>
</gene>
<accession>A0A192A445</accession>
<evidence type="ECO:0000313" key="2">
    <source>
        <dbReference type="Proteomes" id="UP000078572"/>
    </source>
</evidence>
<dbReference type="RefSeq" id="WP_064807308.1">
    <property type="nucleotide sequence ID" value="NZ_CP016023.1"/>
</dbReference>
<organism evidence="1 2">
    <name type="scientific">Ralstonia insidiosa</name>
    <dbReference type="NCBI Taxonomy" id="190721"/>
    <lineage>
        <taxon>Bacteria</taxon>
        <taxon>Pseudomonadati</taxon>
        <taxon>Pseudomonadota</taxon>
        <taxon>Betaproteobacteria</taxon>
        <taxon>Burkholderiales</taxon>
        <taxon>Burkholderiaceae</taxon>
        <taxon>Ralstonia</taxon>
    </lineage>
</organism>
<protein>
    <submittedName>
        <fullName evidence="1">Uncharacterized protein</fullName>
    </submittedName>
</protein>
<dbReference type="OrthoDB" id="9773411at2"/>
<name>A0A192A445_9RALS</name>
<dbReference type="Proteomes" id="UP000078572">
    <property type="component" value="Chromosome 2"/>
</dbReference>
<dbReference type="EMBL" id="CP016023">
    <property type="protein sequence ID" value="ANJ75036.1"/>
    <property type="molecule type" value="Genomic_DNA"/>
</dbReference>
<evidence type="ECO:0000313" key="1">
    <source>
        <dbReference type="EMBL" id="ANJ75036.1"/>
    </source>
</evidence>
<dbReference type="AlphaFoldDB" id="A0A192A445"/>